<feature type="transmembrane region" description="Helical" evidence="1">
    <location>
        <begin position="85"/>
        <end position="103"/>
    </location>
</feature>
<feature type="transmembrane region" description="Helical" evidence="1">
    <location>
        <begin position="124"/>
        <end position="144"/>
    </location>
</feature>
<evidence type="ECO:0000256" key="1">
    <source>
        <dbReference type="SAM" id="Phobius"/>
    </source>
</evidence>
<proteinExistence type="predicted"/>
<keyword evidence="1" id="KW-0472">Membrane</keyword>
<feature type="transmembrane region" description="Helical" evidence="1">
    <location>
        <begin position="227"/>
        <end position="250"/>
    </location>
</feature>
<feature type="transmembrane region" description="Helical" evidence="1">
    <location>
        <begin position="156"/>
        <end position="179"/>
    </location>
</feature>
<feature type="transmembrane region" description="Helical" evidence="1">
    <location>
        <begin position="26"/>
        <end position="49"/>
    </location>
</feature>
<feature type="transmembrane region" description="Helical" evidence="1">
    <location>
        <begin position="186"/>
        <end position="207"/>
    </location>
</feature>
<keyword evidence="1" id="KW-0812">Transmembrane</keyword>
<accession>A0A6J7FMS7</accession>
<sequence length="269" mass="29384">MLEWALGSYPVAAFRRFFELELLDRSFGLAAQAFVALLPLVILIVAVFAGSDGTVVANQLIERFGLDGAAADAVTSLFDSPAQTFAISWIAVLITTYSAFSLSRKLSRTYGAIFQLPSLLPKELWRGVVWVLLQVAMFALSSGLRNIWRDSDLSVGFFAGFAMFAFWFGGEYISIQLLVPTISRRLLIPSAILSSVGHMGIVIWAAIYMPRTLESQAQQFGPIGVTFSLFTLILVGVVVMLVAPLLVAVFDQRKRAVLTHAARAIQTGE</sequence>
<dbReference type="EMBL" id="CAEZVB010000001">
    <property type="protein sequence ID" value="CAB4611100.1"/>
    <property type="molecule type" value="Genomic_DNA"/>
</dbReference>
<dbReference type="AlphaFoldDB" id="A0A6J7FMS7"/>
<evidence type="ECO:0000313" key="2">
    <source>
        <dbReference type="EMBL" id="CAB4611100.1"/>
    </source>
</evidence>
<name>A0A6J7FMS7_9ZZZZ</name>
<dbReference type="EMBL" id="CAFBMO010000006">
    <property type="protein sequence ID" value="CAB4896972.1"/>
    <property type="molecule type" value="Genomic_DNA"/>
</dbReference>
<gene>
    <name evidence="2" type="ORF">UFOPK1908_00039</name>
    <name evidence="3" type="ORF">UFOPK3576_00243</name>
</gene>
<evidence type="ECO:0000313" key="3">
    <source>
        <dbReference type="EMBL" id="CAB4896972.1"/>
    </source>
</evidence>
<reference evidence="3" key="1">
    <citation type="submission" date="2020-05" db="EMBL/GenBank/DDBJ databases">
        <authorList>
            <person name="Chiriac C."/>
            <person name="Salcher M."/>
            <person name="Ghai R."/>
            <person name="Kavagutti S V."/>
        </authorList>
    </citation>
    <scope>NUCLEOTIDE SEQUENCE</scope>
</reference>
<keyword evidence="1" id="KW-1133">Transmembrane helix</keyword>
<protein>
    <submittedName>
        <fullName evidence="3">Unannotated protein</fullName>
    </submittedName>
</protein>
<organism evidence="3">
    <name type="scientific">freshwater metagenome</name>
    <dbReference type="NCBI Taxonomy" id="449393"/>
    <lineage>
        <taxon>unclassified sequences</taxon>
        <taxon>metagenomes</taxon>
        <taxon>ecological metagenomes</taxon>
    </lineage>
</organism>